<protein>
    <submittedName>
        <fullName evidence="1">Uncharacterized protein YecE (DUF72 family)</fullName>
    </submittedName>
</protein>
<dbReference type="PANTHER" id="PTHR30348">
    <property type="entry name" value="UNCHARACTERIZED PROTEIN YECE"/>
    <property type="match status" value="1"/>
</dbReference>
<evidence type="ECO:0000313" key="2">
    <source>
        <dbReference type="Proteomes" id="UP000741863"/>
    </source>
</evidence>
<keyword evidence="2" id="KW-1185">Reference proteome</keyword>
<dbReference type="InterPro" id="IPR002763">
    <property type="entry name" value="DUF72"/>
</dbReference>
<comment type="caution">
    <text evidence="1">The sequence shown here is derived from an EMBL/GenBank/DDBJ whole genome shotgun (WGS) entry which is preliminary data.</text>
</comment>
<evidence type="ECO:0000313" key="1">
    <source>
        <dbReference type="EMBL" id="MBM7632016.1"/>
    </source>
</evidence>
<sequence length="290" mass="33783">MIEMIYVGLTGWGDHDQLYTDQTRATDKLSTYASFFPTVEVDSTYYAVQPHSTWQKWMDETPDNFRFIVKAYAGMTGQLQEKPPFESEAVMFQAFKESLHPVMESGKLAMVLCQYPPWFDCTKENVQTLRQMRAYLDGLPVAVEFRHQSWYEEHYRQKTIQFLSEHQFIHSVCDEPQAGVGSIPIVPIATTKEKTLIRLHGRNRAGWRKETAGANWRKVRYLYDYNLEEIDQWIEYAEQLHAQSEDIYVIFNNNSGGHASGNARTYMERANLSYEGLAPKQLSLFSEEER</sequence>
<dbReference type="Gene3D" id="3.20.20.410">
    <property type="entry name" value="Protein of unknown function UPF0759"/>
    <property type="match status" value="1"/>
</dbReference>
<dbReference type="Proteomes" id="UP000741863">
    <property type="component" value="Unassembled WGS sequence"/>
</dbReference>
<organism evidence="1 2">
    <name type="scientific">Geomicrobium sediminis</name>
    <dbReference type="NCBI Taxonomy" id="1347788"/>
    <lineage>
        <taxon>Bacteria</taxon>
        <taxon>Bacillati</taxon>
        <taxon>Bacillota</taxon>
        <taxon>Bacilli</taxon>
        <taxon>Bacillales</taxon>
        <taxon>Geomicrobium</taxon>
    </lineage>
</organism>
<name>A0ABS2PAK3_9BACL</name>
<accession>A0ABS2PAK3</accession>
<dbReference type="Pfam" id="PF01904">
    <property type="entry name" value="DUF72"/>
    <property type="match status" value="1"/>
</dbReference>
<dbReference type="PANTHER" id="PTHR30348:SF13">
    <property type="entry name" value="UPF0759 PROTEIN YUNF"/>
    <property type="match status" value="1"/>
</dbReference>
<dbReference type="SUPFAM" id="SSF117396">
    <property type="entry name" value="TM1631-like"/>
    <property type="match status" value="1"/>
</dbReference>
<proteinExistence type="predicted"/>
<dbReference type="EMBL" id="JAFBEC010000002">
    <property type="protein sequence ID" value="MBM7632016.1"/>
    <property type="molecule type" value="Genomic_DNA"/>
</dbReference>
<dbReference type="InterPro" id="IPR036520">
    <property type="entry name" value="UPF0759_sf"/>
</dbReference>
<gene>
    <name evidence="1" type="ORF">JOD17_001108</name>
</gene>
<reference evidence="1 2" key="1">
    <citation type="submission" date="2021-01" db="EMBL/GenBank/DDBJ databases">
        <title>Genomic Encyclopedia of Type Strains, Phase IV (KMG-IV): sequencing the most valuable type-strain genomes for metagenomic binning, comparative biology and taxonomic classification.</title>
        <authorList>
            <person name="Goeker M."/>
        </authorList>
    </citation>
    <scope>NUCLEOTIDE SEQUENCE [LARGE SCALE GENOMIC DNA]</scope>
    <source>
        <strain evidence="1 2">DSM 25540</strain>
    </source>
</reference>